<keyword evidence="1" id="KW-0808">Transferase</keyword>
<dbReference type="EC" id="2.7.1.26" evidence="1"/>
<name>A0AC61NCZ2_9BACT</name>
<dbReference type="EC" id="2.7.7.2" evidence="1"/>
<evidence type="ECO:0000313" key="2">
    <source>
        <dbReference type="Proteomes" id="UP000826212"/>
    </source>
</evidence>
<proteinExistence type="predicted"/>
<keyword evidence="1" id="KW-0548">Nucleotidyltransferase</keyword>
<keyword evidence="2" id="KW-1185">Reference proteome</keyword>
<organism evidence="1 2">
    <name type="scientific">Halosquirtibacter laminarini</name>
    <dbReference type="NCBI Taxonomy" id="3374600"/>
    <lineage>
        <taxon>Bacteria</taxon>
        <taxon>Pseudomonadati</taxon>
        <taxon>Bacteroidota</taxon>
        <taxon>Bacteroidia</taxon>
        <taxon>Marinilabiliales</taxon>
        <taxon>Prolixibacteraceae</taxon>
        <taxon>Halosquirtibacter</taxon>
    </lineage>
</organism>
<evidence type="ECO:0000313" key="1">
    <source>
        <dbReference type="EMBL" id="QZE13388.1"/>
    </source>
</evidence>
<accession>A0AC61NCZ2</accession>
<gene>
    <name evidence="1" type="ORF">K4L44_12430</name>
</gene>
<reference evidence="1" key="1">
    <citation type="submission" date="2021-08" db="EMBL/GenBank/DDBJ databases">
        <title>Novel anaerobic bacterium isolated from sea squirt in East Sea, Republic of Korea.</title>
        <authorList>
            <person name="Nguyen T.H."/>
            <person name="Li Z."/>
            <person name="Lee Y.-J."/>
            <person name="Ko J."/>
            <person name="Kim S.-G."/>
        </authorList>
    </citation>
    <scope>NUCLEOTIDE SEQUENCE</scope>
    <source>
        <strain evidence="1">KCTC 25031</strain>
    </source>
</reference>
<protein>
    <submittedName>
        <fullName evidence="1">Bifunctional riboflavin kinase/FAD synthetase</fullName>
        <ecNumber evidence="1">2.7.1.26</ecNumber>
        <ecNumber evidence="1">2.7.7.2</ecNumber>
    </submittedName>
</protein>
<keyword evidence="1" id="KW-0418">Kinase</keyword>
<sequence length="312" mass="35707">MEIIYHLESFEIPNAAITVGTFDGVHLGHQYLISHLVQEARTRGLCSVVFTFDPYPQEVFSKDPSHISILSSQNEKIRKIESLGVDYLVFFPFSRDFASLTAEMFIENILVEKLSLRFLLLGYDHKFGKDQVSEVAVLERYGDQYGFQLSRLGQKRVSDYNLSSSLIRKKIESGDLLHMKELLGEYYAVSGSVVYGKQIGRQIKFPTANIAVDDPRKLIPKVGVYAILIHYNGIVYKGMLNIGIRPTLNEQKPTCSIEAHIFDFNQDIYGKNLQIDFVQRVRDEIRFDSLDDLVLQLNRDKTACLELLTHME</sequence>
<dbReference type="EMBL" id="CP081303">
    <property type="protein sequence ID" value="QZE13388.1"/>
    <property type="molecule type" value="Genomic_DNA"/>
</dbReference>
<dbReference type="Proteomes" id="UP000826212">
    <property type="component" value="Chromosome"/>
</dbReference>